<protein>
    <submittedName>
        <fullName evidence="2">Uncharacterized protein</fullName>
    </submittedName>
</protein>
<sequence>MLAFTYRGQQQVLAPLPPCLVQCLKPRLQKVLFFLLVVYYLNLSPFRVHYSLQYPWQDQQCQILLCGWTDDVWLFPRLA</sequence>
<gene>
    <name evidence="2" type="ORF">GDO81_027029</name>
</gene>
<feature type="transmembrane region" description="Helical" evidence="1">
    <location>
        <begin position="31"/>
        <end position="50"/>
    </location>
</feature>
<evidence type="ECO:0000313" key="2">
    <source>
        <dbReference type="EMBL" id="KAG8536143.1"/>
    </source>
</evidence>
<dbReference type="Proteomes" id="UP000824782">
    <property type="component" value="Unassembled WGS sequence"/>
</dbReference>
<keyword evidence="3" id="KW-1185">Reference proteome</keyword>
<accession>A0AAV6YQS6</accession>
<keyword evidence="1" id="KW-1133">Transmembrane helix</keyword>
<keyword evidence="1" id="KW-0472">Membrane</keyword>
<dbReference type="EMBL" id="WNYA01049559">
    <property type="protein sequence ID" value="KAG8536143.1"/>
    <property type="molecule type" value="Genomic_DNA"/>
</dbReference>
<comment type="caution">
    <text evidence="2">The sequence shown here is derived from an EMBL/GenBank/DDBJ whole genome shotgun (WGS) entry which is preliminary data.</text>
</comment>
<name>A0AAV6YQS6_ENGPU</name>
<organism evidence="2 3">
    <name type="scientific">Engystomops pustulosus</name>
    <name type="common">Tungara frog</name>
    <name type="synonym">Physalaemus pustulosus</name>
    <dbReference type="NCBI Taxonomy" id="76066"/>
    <lineage>
        <taxon>Eukaryota</taxon>
        <taxon>Metazoa</taxon>
        <taxon>Chordata</taxon>
        <taxon>Craniata</taxon>
        <taxon>Vertebrata</taxon>
        <taxon>Euteleostomi</taxon>
        <taxon>Amphibia</taxon>
        <taxon>Batrachia</taxon>
        <taxon>Anura</taxon>
        <taxon>Neobatrachia</taxon>
        <taxon>Hyloidea</taxon>
        <taxon>Leptodactylidae</taxon>
        <taxon>Leiuperinae</taxon>
        <taxon>Engystomops</taxon>
    </lineage>
</organism>
<evidence type="ECO:0000256" key="1">
    <source>
        <dbReference type="SAM" id="Phobius"/>
    </source>
</evidence>
<reference evidence="2" key="1">
    <citation type="thesis" date="2020" institute="ProQuest LLC" country="789 East Eisenhower Parkway, Ann Arbor, MI, USA">
        <title>Comparative Genomics and Chromosome Evolution.</title>
        <authorList>
            <person name="Mudd A.B."/>
        </authorList>
    </citation>
    <scope>NUCLEOTIDE SEQUENCE</scope>
    <source>
        <strain evidence="2">237g6f4</strain>
        <tissue evidence="2">Blood</tissue>
    </source>
</reference>
<keyword evidence="1" id="KW-0812">Transmembrane</keyword>
<proteinExistence type="predicted"/>
<dbReference type="AlphaFoldDB" id="A0AAV6YQS6"/>
<evidence type="ECO:0000313" key="3">
    <source>
        <dbReference type="Proteomes" id="UP000824782"/>
    </source>
</evidence>